<feature type="binding site" evidence="2">
    <location>
        <position position="41"/>
    </location>
    <ligand>
        <name>substrate</name>
    </ligand>
</feature>
<dbReference type="NCBIfam" id="TIGR00055">
    <property type="entry name" value="uppS"/>
    <property type="match status" value="1"/>
</dbReference>
<feature type="binding site" evidence="2">
    <location>
        <position position="24"/>
    </location>
    <ligand>
        <name>Mg(2+)</name>
        <dbReference type="ChEBI" id="CHEBI:18420"/>
    </ligand>
</feature>
<organism evidence="3 4">
    <name type="scientific">candidate division WWE3 bacterium RIFOXYA2_FULL_46_9</name>
    <dbReference type="NCBI Taxonomy" id="1802636"/>
    <lineage>
        <taxon>Bacteria</taxon>
        <taxon>Katanobacteria</taxon>
    </lineage>
</organism>
<feature type="active site" description="Proton acceptor" evidence="2">
    <location>
        <position position="72"/>
    </location>
</feature>
<dbReference type="Gene3D" id="3.40.1180.10">
    <property type="entry name" value="Decaprenyl diphosphate synthase-like"/>
    <property type="match status" value="1"/>
</dbReference>
<comment type="subunit">
    <text evidence="2">Homodimer.</text>
</comment>
<feature type="binding site" evidence="2">
    <location>
        <position position="224"/>
    </location>
    <ligand>
        <name>Mg(2+)</name>
        <dbReference type="ChEBI" id="CHEBI:18420"/>
    </ligand>
</feature>
<keyword evidence="1 2" id="KW-0808">Transferase</keyword>
<dbReference type="GO" id="GO:0045547">
    <property type="term" value="F:ditrans,polycis-polyprenyl diphosphate synthase [(2E,6E)-farnesyl diphosphate specific] activity"/>
    <property type="evidence" value="ECO:0007669"/>
    <property type="project" value="TreeGrafter"/>
</dbReference>
<dbReference type="CDD" id="cd00475">
    <property type="entry name" value="Cis_IPPS"/>
    <property type="match status" value="1"/>
</dbReference>
<dbReference type="GO" id="GO:0016094">
    <property type="term" value="P:polyprenol biosynthetic process"/>
    <property type="evidence" value="ECO:0007669"/>
    <property type="project" value="TreeGrafter"/>
</dbReference>
<dbReference type="SUPFAM" id="SSF64005">
    <property type="entry name" value="Undecaprenyl diphosphate synthase"/>
    <property type="match status" value="1"/>
</dbReference>
<feature type="active site" evidence="2">
    <location>
        <position position="24"/>
    </location>
</feature>
<comment type="caution">
    <text evidence="3">The sequence shown here is derived from an EMBL/GenBank/DDBJ whole genome shotgun (WGS) entry which is preliminary data.</text>
</comment>
<dbReference type="EMBL" id="MEVT01000009">
    <property type="protein sequence ID" value="OGC63050.1"/>
    <property type="molecule type" value="Genomic_DNA"/>
</dbReference>
<sequence length="268" mass="31012">MSDNIENTNTENLKIPNHIAVVCDGNRRWAKEKGLPTFQGHFEGFQAARKLVRKAHEMGVHTVTLWVFSTENWNRSKEEVDYLMNLYIRHFDETLKEALENKTRVYHLGRKDRIPVKLKNKILDAEEKTKGFTKNVINIALDYGGHDDILRAIQKAIKDVLAGKIKPEELSEEVGKFNGKYSMPLFKNYLDTKDQPYPYPDLIIRTGGEQRLSGFLSWQLAYSEMYFPEVYLPAFTPEELIKAIEDFSGRDRRYGGNSQKSPGDYTNK</sequence>
<comment type="cofactor">
    <cofactor evidence="2">
        <name>Mg(2+)</name>
        <dbReference type="ChEBI" id="CHEBI:18420"/>
    </cofactor>
    <text evidence="2">Binds 2 magnesium ions per subunit.</text>
</comment>
<comment type="caution">
    <text evidence="2">Lacks conserved residue(s) required for the propagation of feature annotation.</text>
</comment>
<comment type="function">
    <text evidence="2">Catalyzes the condensation of isopentenyl diphosphate (IPP) with allylic pyrophosphates generating different type of terpenoids.</text>
</comment>
<dbReference type="InterPro" id="IPR001441">
    <property type="entry name" value="UPP_synth-like"/>
</dbReference>
<feature type="binding site" evidence="2">
    <location>
        <begin position="25"/>
        <end position="28"/>
    </location>
    <ligand>
        <name>substrate</name>
    </ligand>
</feature>
<feature type="binding site" evidence="2">
    <location>
        <position position="75"/>
    </location>
    <ligand>
        <name>substrate</name>
    </ligand>
</feature>
<evidence type="ECO:0000256" key="1">
    <source>
        <dbReference type="ARBA" id="ARBA00022679"/>
    </source>
</evidence>
<evidence type="ECO:0000313" key="4">
    <source>
        <dbReference type="Proteomes" id="UP000176614"/>
    </source>
</evidence>
<dbReference type="PANTHER" id="PTHR10291">
    <property type="entry name" value="DEHYDRODOLICHYL DIPHOSPHATE SYNTHASE FAMILY MEMBER"/>
    <property type="match status" value="1"/>
</dbReference>
<accession>A0A1F4W114</accession>
<dbReference type="PANTHER" id="PTHR10291:SF0">
    <property type="entry name" value="DEHYDRODOLICHYL DIPHOSPHATE SYNTHASE 2"/>
    <property type="match status" value="1"/>
</dbReference>
<keyword evidence="2" id="KW-0460">Magnesium</keyword>
<feature type="binding site" evidence="2">
    <location>
        <begin position="211"/>
        <end position="213"/>
    </location>
    <ligand>
        <name>substrate</name>
    </ligand>
</feature>
<evidence type="ECO:0000313" key="3">
    <source>
        <dbReference type="EMBL" id="OGC63050.1"/>
    </source>
</evidence>
<dbReference type="Pfam" id="PF01255">
    <property type="entry name" value="Prenyltransf"/>
    <property type="match status" value="1"/>
</dbReference>
<dbReference type="Proteomes" id="UP000176614">
    <property type="component" value="Unassembled WGS sequence"/>
</dbReference>
<feature type="binding site" evidence="2">
    <location>
        <begin position="69"/>
        <end position="71"/>
    </location>
    <ligand>
        <name>substrate</name>
    </ligand>
</feature>
<feature type="binding site" evidence="2">
    <location>
        <position position="205"/>
    </location>
    <ligand>
        <name>substrate</name>
    </ligand>
</feature>
<protein>
    <recommendedName>
        <fullName evidence="2">Isoprenyl transferase</fullName>
        <ecNumber evidence="2">2.5.1.-</ecNumber>
    </recommendedName>
</protein>
<dbReference type="AlphaFoldDB" id="A0A1F4W114"/>
<proteinExistence type="inferred from homology"/>
<name>A0A1F4W114_UNCKA</name>
<reference evidence="3 4" key="1">
    <citation type="journal article" date="2016" name="Nat. Commun.">
        <title>Thousands of microbial genomes shed light on interconnected biogeochemical processes in an aquifer system.</title>
        <authorList>
            <person name="Anantharaman K."/>
            <person name="Brown C.T."/>
            <person name="Hug L.A."/>
            <person name="Sharon I."/>
            <person name="Castelle C.J."/>
            <person name="Probst A.J."/>
            <person name="Thomas B.C."/>
            <person name="Singh A."/>
            <person name="Wilkins M.J."/>
            <person name="Karaoz U."/>
            <person name="Brodie E.L."/>
            <person name="Williams K.H."/>
            <person name="Hubbard S.S."/>
            <person name="Banfield J.F."/>
        </authorList>
    </citation>
    <scope>NUCLEOTIDE SEQUENCE [LARGE SCALE GENOMIC DNA]</scope>
</reference>
<comment type="similarity">
    <text evidence="2">Belongs to the UPP synthase family.</text>
</comment>
<evidence type="ECO:0000256" key="2">
    <source>
        <dbReference type="HAMAP-Rule" id="MF_01139"/>
    </source>
</evidence>
<dbReference type="InterPro" id="IPR036424">
    <property type="entry name" value="UPP_synth-like_sf"/>
</dbReference>
<feature type="binding site" evidence="2">
    <location>
        <position position="73"/>
    </location>
    <ligand>
        <name>substrate</name>
    </ligand>
</feature>
<dbReference type="EC" id="2.5.1.-" evidence="2"/>
<dbReference type="GO" id="GO:0000287">
    <property type="term" value="F:magnesium ion binding"/>
    <property type="evidence" value="ECO:0007669"/>
    <property type="project" value="UniProtKB-UniRule"/>
</dbReference>
<gene>
    <name evidence="3" type="ORF">A2264_03880</name>
</gene>
<keyword evidence="2" id="KW-0479">Metal-binding</keyword>
<dbReference type="HAMAP" id="MF_01139">
    <property type="entry name" value="ISPT"/>
    <property type="match status" value="1"/>
</dbReference>
<feature type="binding site" evidence="2">
    <location>
        <position position="29"/>
    </location>
    <ligand>
        <name>substrate</name>
    </ligand>
</feature>